<gene>
    <name evidence="3" type="ORF">GP486_008134</name>
</gene>
<evidence type="ECO:0000313" key="3">
    <source>
        <dbReference type="EMBL" id="KAH0548137.1"/>
    </source>
</evidence>
<dbReference type="AlphaFoldDB" id="A0A9P8IEJ0"/>
<dbReference type="Pfam" id="PF24320">
    <property type="entry name" value="DUF7492"/>
    <property type="match status" value="1"/>
</dbReference>
<evidence type="ECO:0000256" key="1">
    <source>
        <dbReference type="SAM" id="SignalP"/>
    </source>
</evidence>
<dbReference type="Proteomes" id="UP000750711">
    <property type="component" value="Unassembled WGS sequence"/>
</dbReference>
<dbReference type="EMBL" id="JAGHQM010002803">
    <property type="protein sequence ID" value="KAH0548137.1"/>
    <property type="molecule type" value="Genomic_DNA"/>
</dbReference>
<organism evidence="3 4">
    <name type="scientific">Trichoglossum hirsutum</name>
    <dbReference type="NCBI Taxonomy" id="265104"/>
    <lineage>
        <taxon>Eukaryota</taxon>
        <taxon>Fungi</taxon>
        <taxon>Dikarya</taxon>
        <taxon>Ascomycota</taxon>
        <taxon>Pezizomycotina</taxon>
        <taxon>Geoglossomycetes</taxon>
        <taxon>Geoglossales</taxon>
        <taxon>Geoglossaceae</taxon>
        <taxon>Trichoglossum</taxon>
    </lineage>
</organism>
<protein>
    <recommendedName>
        <fullName evidence="2">DUF7492 domain-containing protein</fullName>
    </recommendedName>
</protein>
<keyword evidence="1" id="KW-0732">Signal</keyword>
<comment type="caution">
    <text evidence="3">The sequence shown here is derived from an EMBL/GenBank/DDBJ whole genome shotgun (WGS) entry which is preliminary data.</text>
</comment>
<feature type="domain" description="DUF7492" evidence="2">
    <location>
        <begin position="25"/>
        <end position="204"/>
    </location>
</feature>
<evidence type="ECO:0000313" key="4">
    <source>
        <dbReference type="Proteomes" id="UP000750711"/>
    </source>
</evidence>
<feature type="non-terminal residue" evidence="3">
    <location>
        <position position="204"/>
    </location>
</feature>
<feature type="signal peptide" evidence="1">
    <location>
        <begin position="1"/>
        <end position="26"/>
    </location>
</feature>
<proteinExistence type="predicted"/>
<evidence type="ECO:0000259" key="2">
    <source>
        <dbReference type="Pfam" id="PF24320"/>
    </source>
</evidence>
<keyword evidence="4" id="KW-1185">Reference proteome</keyword>
<feature type="chain" id="PRO_5040503486" description="DUF7492 domain-containing protein" evidence="1">
    <location>
        <begin position="27"/>
        <end position="204"/>
    </location>
</feature>
<accession>A0A9P8IEJ0</accession>
<name>A0A9P8IEJ0_9PEZI</name>
<sequence>MRAIGRAAQCFALFTIIATQLHLAVAHTWVERLRLISSNGTFVGDPGFPRGNVLRTSPGFSDVPMTHLLGPTIDQSTQMCSDKQQDAVQTDGSPRLKAAAGSFVALEYQENGHVTLPNNQAGKPPNRGTVYIYGTSEPQKKENFTAIFKVWNADGTGGDKRGRLLATQNFDDGQCYQVNGGNISVARKTEFPKQPDTLQGADLW</sequence>
<reference evidence="3" key="1">
    <citation type="submission" date="2021-03" db="EMBL/GenBank/DDBJ databases">
        <title>Comparative genomics and phylogenomic investigation of the class Geoglossomycetes provide insights into ecological specialization and systematics.</title>
        <authorList>
            <person name="Melie T."/>
            <person name="Pirro S."/>
            <person name="Miller A.N."/>
            <person name="Quandt A."/>
        </authorList>
    </citation>
    <scope>NUCLEOTIDE SEQUENCE</scope>
    <source>
        <strain evidence="3">CAQ_001_2017</strain>
    </source>
</reference>
<dbReference type="InterPro" id="IPR055915">
    <property type="entry name" value="DUF7492"/>
</dbReference>